<protein>
    <submittedName>
        <fullName evidence="1">Uncharacterized protein</fullName>
    </submittedName>
</protein>
<gene>
    <name evidence="1" type="ORF">MM415B05508_0011</name>
</gene>
<sequence length="115" mass="12524">MKKGIWLPLVLCILFWTGVGYCAISSVDFSDGVVKAEVRIDGIRVLPATKTVDISLKRVFLDSKSKEVRSEYIGNAQIMDSEATEGSPARTGYTDIKTEIDALLAAVENTLKVGE</sequence>
<name>A0A6M3LL72_9ZZZZ</name>
<organism evidence="1">
    <name type="scientific">viral metagenome</name>
    <dbReference type="NCBI Taxonomy" id="1070528"/>
    <lineage>
        <taxon>unclassified sequences</taxon>
        <taxon>metagenomes</taxon>
        <taxon>organismal metagenomes</taxon>
    </lineage>
</organism>
<reference evidence="1" key="1">
    <citation type="submission" date="2020-03" db="EMBL/GenBank/DDBJ databases">
        <title>The deep terrestrial virosphere.</title>
        <authorList>
            <person name="Holmfeldt K."/>
            <person name="Nilsson E."/>
            <person name="Simone D."/>
            <person name="Lopez-Fernandez M."/>
            <person name="Wu X."/>
            <person name="de Brujin I."/>
            <person name="Lundin D."/>
            <person name="Andersson A."/>
            <person name="Bertilsson S."/>
            <person name="Dopson M."/>
        </authorList>
    </citation>
    <scope>NUCLEOTIDE SEQUENCE</scope>
    <source>
        <strain evidence="1">MM415B05508</strain>
    </source>
</reference>
<dbReference type="EMBL" id="MT143300">
    <property type="protein sequence ID" value="QJA95273.1"/>
    <property type="molecule type" value="Genomic_DNA"/>
</dbReference>
<dbReference type="AlphaFoldDB" id="A0A6M3LL72"/>
<evidence type="ECO:0000313" key="1">
    <source>
        <dbReference type="EMBL" id="QJA95273.1"/>
    </source>
</evidence>
<accession>A0A6M3LL72</accession>
<proteinExistence type="predicted"/>